<dbReference type="Pfam" id="PF00137">
    <property type="entry name" value="ATP-synt_C"/>
    <property type="match status" value="2"/>
</dbReference>
<gene>
    <name evidence="10" type="primary">ntpK2</name>
    <name evidence="10" type="ORF">Aocu_04990</name>
</gene>
<dbReference type="SUPFAM" id="SSF81333">
    <property type="entry name" value="F1F0 ATP synthase subunit C"/>
    <property type="match status" value="2"/>
</dbReference>
<keyword evidence="7 8" id="KW-0472">Membrane</keyword>
<dbReference type="InterPro" id="IPR000245">
    <property type="entry name" value="ATPase_proteolipid_csu"/>
</dbReference>
<evidence type="ECO:0000256" key="4">
    <source>
        <dbReference type="ARBA" id="ARBA00022692"/>
    </source>
</evidence>
<evidence type="ECO:0000256" key="2">
    <source>
        <dbReference type="ARBA" id="ARBA00007296"/>
    </source>
</evidence>
<dbReference type="NCBIfam" id="NF005124">
    <property type="entry name" value="PRK06558.1"/>
    <property type="match status" value="1"/>
</dbReference>
<comment type="subcellular location">
    <subcellularLocation>
        <location evidence="1">Membrane</location>
        <topology evidence="1">Multi-pass membrane protein</topology>
    </subcellularLocation>
</comment>
<evidence type="ECO:0000313" key="11">
    <source>
        <dbReference type="Proteomes" id="UP000032434"/>
    </source>
</evidence>
<dbReference type="FunFam" id="1.20.120.610:FF:000005">
    <property type="entry name" value="V-type sodium ATPase subunit K"/>
    <property type="match status" value="1"/>
</dbReference>
<keyword evidence="11" id="KW-1185">Reference proteome</keyword>
<keyword evidence="3 8" id="KW-0813">Transport</keyword>
<feature type="domain" description="V-ATPase proteolipid subunit C-like" evidence="9">
    <location>
        <begin position="16"/>
        <end position="75"/>
    </location>
</feature>
<proteinExistence type="inferred from homology"/>
<name>A0A061AHX3_9MOLU</name>
<dbReference type="CDD" id="cd18179">
    <property type="entry name" value="ATP-synt_Vo_Ao_c_NTPK_rpt1"/>
    <property type="match status" value="1"/>
</dbReference>
<sequence length="163" mass="17114">MPFVFLEFDGLTWALLGAALSAGLAGIGSAMGVSIAGRAATGVLSEKPELFGKVLLLQALSGTQGIYGFLVTVLMLVKMQWLTGNPIALTPLEGQMYFAASLPIAIVGLFSAIYQGKMSASSILMTGKRPEISTRGITMTALVETYAILALLISILMWTQLPG</sequence>
<keyword evidence="5 8" id="KW-1133">Transmembrane helix</keyword>
<dbReference type="HOGENOM" id="CLU_126047_0_0_14"/>
<dbReference type="RefSeq" id="WP_045749107.1">
    <property type="nucleotide sequence ID" value="NZ_FUZK01000003.1"/>
</dbReference>
<keyword evidence="4 8" id="KW-0812">Transmembrane</keyword>
<reference evidence="11" key="1">
    <citation type="submission" date="2014-05" db="EMBL/GenBank/DDBJ databases">
        <authorList>
            <person name="Kube M."/>
        </authorList>
    </citation>
    <scope>NUCLEOTIDE SEQUENCE [LARGE SCALE GENOMIC DNA]</scope>
</reference>
<evidence type="ECO:0000256" key="3">
    <source>
        <dbReference type="ARBA" id="ARBA00022448"/>
    </source>
</evidence>
<dbReference type="Gene3D" id="1.20.120.610">
    <property type="entry name" value="lithium bound rotor ring of v- atpase"/>
    <property type="match status" value="1"/>
</dbReference>
<protein>
    <submittedName>
        <fullName evidence="10">V-type ATP synthase subunit K</fullName>
    </submittedName>
</protein>
<feature type="transmembrane region" description="Helical" evidence="8">
    <location>
        <begin position="12"/>
        <end position="33"/>
    </location>
</feature>
<dbReference type="AlphaFoldDB" id="A0A061AHX3"/>
<dbReference type="InterPro" id="IPR035921">
    <property type="entry name" value="F/V-ATP_Csub_sf"/>
</dbReference>
<feature type="domain" description="V-ATPase proteolipid subunit C-like" evidence="9">
    <location>
        <begin position="98"/>
        <end position="157"/>
    </location>
</feature>
<feature type="transmembrane region" description="Helical" evidence="8">
    <location>
        <begin position="137"/>
        <end position="158"/>
    </location>
</feature>
<dbReference type="EMBL" id="LK028559">
    <property type="protein sequence ID" value="CDR30572.1"/>
    <property type="molecule type" value="Genomic_DNA"/>
</dbReference>
<dbReference type="InterPro" id="IPR002379">
    <property type="entry name" value="ATPase_proteolipid_c-like_dom"/>
</dbReference>
<organism evidence="10 11">
    <name type="scientific">Acholeplasma oculi</name>
    <dbReference type="NCBI Taxonomy" id="35623"/>
    <lineage>
        <taxon>Bacteria</taxon>
        <taxon>Bacillati</taxon>
        <taxon>Mycoplasmatota</taxon>
        <taxon>Mollicutes</taxon>
        <taxon>Acholeplasmatales</taxon>
        <taxon>Acholeplasmataceae</taxon>
        <taxon>Acholeplasma</taxon>
    </lineage>
</organism>
<evidence type="ECO:0000256" key="5">
    <source>
        <dbReference type="ARBA" id="ARBA00022989"/>
    </source>
</evidence>
<feature type="transmembrane region" description="Helical" evidence="8">
    <location>
        <begin position="97"/>
        <end position="116"/>
    </location>
</feature>
<feature type="transmembrane region" description="Helical" evidence="8">
    <location>
        <begin position="54"/>
        <end position="77"/>
    </location>
</feature>
<evidence type="ECO:0000256" key="8">
    <source>
        <dbReference type="RuleBase" id="RU363060"/>
    </source>
</evidence>
<evidence type="ECO:0000259" key="9">
    <source>
        <dbReference type="Pfam" id="PF00137"/>
    </source>
</evidence>
<dbReference type="PANTHER" id="PTHR10263">
    <property type="entry name" value="V-TYPE PROTON ATPASE PROTEOLIPID SUBUNIT"/>
    <property type="match status" value="1"/>
</dbReference>
<evidence type="ECO:0000256" key="6">
    <source>
        <dbReference type="ARBA" id="ARBA00023065"/>
    </source>
</evidence>
<dbReference type="Proteomes" id="UP000032434">
    <property type="component" value="Chromosome 1"/>
</dbReference>
<evidence type="ECO:0000256" key="1">
    <source>
        <dbReference type="ARBA" id="ARBA00004141"/>
    </source>
</evidence>
<dbReference type="GO" id="GO:0033179">
    <property type="term" value="C:proton-transporting V-type ATPase, V0 domain"/>
    <property type="evidence" value="ECO:0007669"/>
    <property type="project" value="InterPro"/>
</dbReference>
<evidence type="ECO:0000256" key="7">
    <source>
        <dbReference type="ARBA" id="ARBA00023136"/>
    </source>
</evidence>
<dbReference type="InParanoid" id="A0A061AHX3"/>
<evidence type="ECO:0000313" key="10">
    <source>
        <dbReference type="EMBL" id="CDR30572.1"/>
    </source>
</evidence>
<dbReference type="OrthoDB" id="384481at2"/>
<dbReference type="KEGG" id="aoc:Aocu_04990"/>
<dbReference type="GO" id="GO:0046961">
    <property type="term" value="F:proton-transporting ATPase activity, rotational mechanism"/>
    <property type="evidence" value="ECO:0007669"/>
    <property type="project" value="InterPro"/>
</dbReference>
<accession>A0A061AHX3</accession>
<dbReference type="PRINTS" id="PR00122">
    <property type="entry name" value="VACATPASE"/>
</dbReference>
<dbReference type="CDD" id="cd18180">
    <property type="entry name" value="ATP-synt_Vo_Ao_c_NTPK_rpt2"/>
    <property type="match status" value="1"/>
</dbReference>
<dbReference type="PATRIC" id="fig|35623.3.peg.500"/>
<comment type="similarity">
    <text evidence="2 8">Belongs to the V-ATPase proteolipid subunit family.</text>
</comment>
<keyword evidence="6 8" id="KW-0406">Ion transport</keyword>
<dbReference type="STRING" id="35623.Aocu_04990"/>